<evidence type="ECO:0000313" key="4">
    <source>
        <dbReference type="Proteomes" id="UP000190935"/>
    </source>
</evidence>
<accession>A0A0R2KF40</accession>
<dbReference type="OrthoDB" id="9949758at2"/>
<reference evidence="2" key="2">
    <citation type="submission" date="2016-11" db="EMBL/GenBank/DDBJ databases">
        <authorList>
            <person name="Jaros S."/>
            <person name="Januszkiewicz K."/>
            <person name="Wedrychowicz H."/>
        </authorList>
    </citation>
    <scope>NUCLEOTIDE SEQUENCE [LARGE SCALE GENOMIC DNA]</scope>
    <source>
        <strain evidence="2">ACA-DC 1533</strain>
    </source>
</reference>
<dbReference type="RefSeq" id="WP_010497229.1">
    <property type="nucleotide sequence ID" value="NZ_JQBK01000003.1"/>
</dbReference>
<evidence type="ECO:0000313" key="2">
    <source>
        <dbReference type="EMBL" id="SFV39990.1"/>
    </source>
</evidence>
<evidence type="ECO:0000313" key="1">
    <source>
        <dbReference type="EMBL" id="KRN88015.1"/>
    </source>
</evidence>
<name>A0A0R2KF40_9LACO</name>
<gene>
    <name evidence="1" type="ORF">IV43_GL001155</name>
    <name evidence="2" type="ORF">LAC1533_0570</name>
</gene>
<evidence type="ECO:0000313" key="3">
    <source>
        <dbReference type="Proteomes" id="UP000051491"/>
    </source>
</evidence>
<dbReference type="Proteomes" id="UP000190935">
    <property type="component" value="Chromosome I"/>
</dbReference>
<dbReference type="EMBL" id="LT630287">
    <property type="protein sequence ID" value="SFV39990.1"/>
    <property type="molecule type" value="Genomic_DNA"/>
</dbReference>
<dbReference type="GeneID" id="95348650"/>
<proteinExistence type="predicted"/>
<dbReference type="KEGG" id="laca:LAC1533_0570"/>
<dbReference type="AlphaFoldDB" id="A0A0R2KF40"/>
<reference evidence="1 3" key="1">
    <citation type="journal article" date="2015" name="Genome Announc.">
        <title>Expanding the biotechnology potential of lactobacilli through comparative genomics of 213 strains and associated genera.</title>
        <authorList>
            <person name="Sun Z."/>
            <person name="Harris H.M."/>
            <person name="McCann A."/>
            <person name="Guo C."/>
            <person name="Argimon S."/>
            <person name="Zhang W."/>
            <person name="Yang X."/>
            <person name="Jeffery I.B."/>
            <person name="Cooney J.C."/>
            <person name="Kagawa T.F."/>
            <person name="Liu W."/>
            <person name="Song Y."/>
            <person name="Salvetti E."/>
            <person name="Wrobel A."/>
            <person name="Rasinkangas P."/>
            <person name="Parkhill J."/>
            <person name="Rea M.C."/>
            <person name="O'Sullivan O."/>
            <person name="Ritari J."/>
            <person name="Douillard F.P."/>
            <person name="Paul Ross R."/>
            <person name="Yang R."/>
            <person name="Briner A.E."/>
            <person name="Felis G.E."/>
            <person name="de Vos W.M."/>
            <person name="Barrangou R."/>
            <person name="Klaenhammer T.R."/>
            <person name="Caufield P.W."/>
            <person name="Cui Y."/>
            <person name="Zhang H."/>
            <person name="O'Toole P.W."/>
        </authorList>
    </citation>
    <scope>NUCLEOTIDE SEQUENCE [LARGE SCALE GENOMIC DNA]</scope>
    <source>
        <strain evidence="1 3">DSM 15353</strain>
    </source>
</reference>
<protein>
    <submittedName>
        <fullName evidence="1">Uncharacterized protein</fullName>
    </submittedName>
</protein>
<dbReference type="EMBL" id="JQBK01000003">
    <property type="protein sequence ID" value="KRN88015.1"/>
    <property type="molecule type" value="Genomic_DNA"/>
</dbReference>
<sequence>MKQKVQNHLNHAAFLSGVAASGFLQTGLKAASATRKHLRPNKHEQQEKVVLGRVKYRPNVKEPVDVLNGIKNDLDDIKDALVDIAEKR</sequence>
<reference evidence="4" key="3">
    <citation type="submission" date="2016-11" db="EMBL/GenBank/DDBJ databases">
        <authorList>
            <person name="Papadimitriou K."/>
        </authorList>
    </citation>
    <scope>NUCLEOTIDE SEQUENCE [LARGE SCALE GENOMIC DNA]</scope>
    <source>
        <strain evidence="4">ACA-DC 1533</strain>
    </source>
</reference>
<dbReference type="PATRIC" id="fig|89059.3.peg.1252"/>
<organism evidence="1 3">
    <name type="scientific">Ligilactobacillus acidipiscis</name>
    <dbReference type="NCBI Taxonomy" id="89059"/>
    <lineage>
        <taxon>Bacteria</taxon>
        <taxon>Bacillati</taxon>
        <taxon>Bacillota</taxon>
        <taxon>Bacilli</taxon>
        <taxon>Lactobacillales</taxon>
        <taxon>Lactobacillaceae</taxon>
        <taxon>Ligilactobacillus</taxon>
    </lineage>
</organism>
<dbReference type="Proteomes" id="UP000051491">
    <property type="component" value="Unassembled WGS sequence"/>
</dbReference>